<reference evidence="26 27" key="1">
    <citation type="submission" date="2018-09" db="EMBL/GenBank/DDBJ databases">
        <title>Metagenome Assembled Genomes from an Advanced Water Purification Facility.</title>
        <authorList>
            <person name="Stamps B.W."/>
            <person name="Spear J.R."/>
        </authorList>
    </citation>
    <scope>NUCLEOTIDE SEQUENCE [LARGE SCALE GENOMIC DNA]</scope>
    <source>
        <strain evidence="26">Bin_27_1</strain>
    </source>
</reference>
<dbReference type="GO" id="GO:0046872">
    <property type="term" value="F:metal ion binding"/>
    <property type="evidence" value="ECO:0007669"/>
    <property type="project" value="UniProtKB-KW"/>
</dbReference>
<sequence length="399" mass="43197">MDARVRELVKATIPVLKEHGVALTTYFYQRMFRHNPELKNIFNQSHNETGKQPVALAMAVLAYAENIDDPSVLAPVITLIANKHASVGIRAEHYPIVGKHLLASIREVLGDAASDELIAAWGVAYGALADVFIEAESKLYNEACNSDGGWSGWRSFRIIDKVRESAEITSFHLVPCDGGPLPSYRAGQYTTVRAFVPELGVTQLRQYTLSIAPGAMHFRISVKREPAGATTPAGRVSNRLHDFYKVGDMLELAPPFGEFFLDETHDGPVVLISGGVGITPMISMLDRLVAAAPSRPVQFVHACRNAAVFAFGAHLAKVAERNPQVRLHLFHDEGAVSAPVQAGRVDLRALAGEVLAEGADYYLCGPVGFLEAQIATLHELGVESARIHAEVFDTGGIAT</sequence>
<dbReference type="PANTHER" id="PTHR43396:SF3">
    <property type="entry name" value="FLAVOHEMOPROTEIN"/>
    <property type="match status" value="1"/>
</dbReference>
<dbReference type="GO" id="GO:0005344">
    <property type="term" value="F:oxygen carrier activity"/>
    <property type="evidence" value="ECO:0007669"/>
    <property type="project" value="UniProtKB-KW"/>
</dbReference>
<dbReference type="CDD" id="cd14779">
    <property type="entry name" value="FHP_Ae-globin-like"/>
    <property type="match status" value="1"/>
</dbReference>
<dbReference type="Pfam" id="PF00175">
    <property type="entry name" value="NAD_binding_1"/>
    <property type="match status" value="1"/>
</dbReference>
<evidence type="ECO:0000259" key="24">
    <source>
        <dbReference type="PROSITE" id="PS01033"/>
    </source>
</evidence>
<evidence type="ECO:0000256" key="23">
    <source>
        <dbReference type="RuleBase" id="RU000356"/>
    </source>
</evidence>
<dbReference type="SUPFAM" id="SSF46458">
    <property type="entry name" value="Globin-like"/>
    <property type="match status" value="1"/>
</dbReference>
<dbReference type="InterPro" id="IPR001433">
    <property type="entry name" value="OxRdtase_FAD/NAD-bd"/>
</dbReference>
<dbReference type="GO" id="GO:0071949">
    <property type="term" value="F:FAD binding"/>
    <property type="evidence" value="ECO:0007669"/>
    <property type="project" value="TreeGrafter"/>
</dbReference>
<dbReference type="GO" id="GO:0009636">
    <property type="term" value="P:response to toxic substance"/>
    <property type="evidence" value="ECO:0007669"/>
    <property type="project" value="UniProtKB-KW"/>
</dbReference>
<protein>
    <recommendedName>
        <fullName evidence="6">Flavohemoprotein</fullName>
        <ecNumber evidence="5">1.14.12.17</ecNumber>
    </recommendedName>
    <alternativeName>
        <fullName evidence="19">Flavohemoglobin</fullName>
    </alternativeName>
    <alternativeName>
        <fullName evidence="18">Hemoglobin-like protein</fullName>
    </alternativeName>
    <alternativeName>
        <fullName evidence="20">Nitric oxide dioxygenase</fullName>
    </alternativeName>
</protein>
<evidence type="ECO:0000313" key="26">
    <source>
        <dbReference type="EMBL" id="TXH89386.1"/>
    </source>
</evidence>
<keyword evidence="15" id="KW-0408">Iron</keyword>
<dbReference type="GO" id="GO:0008941">
    <property type="term" value="F:nitric oxide dioxygenase NAD(P)H activity"/>
    <property type="evidence" value="ECO:0007669"/>
    <property type="project" value="UniProtKB-EC"/>
</dbReference>
<dbReference type="EC" id="1.14.12.17" evidence="5"/>
<dbReference type="PROSITE" id="PS51384">
    <property type="entry name" value="FAD_FR"/>
    <property type="match status" value="1"/>
</dbReference>
<proteinExistence type="inferred from homology"/>
<dbReference type="InterPro" id="IPR017927">
    <property type="entry name" value="FAD-bd_FR_type"/>
</dbReference>
<evidence type="ECO:0000256" key="2">
    <source>
        <dbReference type="ARBA" id="ARBA00001974"/>
    </source>
</evidence>
<evidence type="ECO:0000256" key="9">
    <source>
        <dbReference type="ARBA" id="ARBA00022621"/>
    </source>
</evidence>
<accession>A0A5C7T280</accession>
<dbReference type="CDD" id="cd06184">
    <property type="entry name" value="flavohem_like_fad_nad_binding"/>
    <property type="match status" value="1"/>
</dbReference>
<evidence type="ECO:0000256" key="11">
    <source>
        <dbReference type="ARBA" id="ARBA00022723"/>
    </source>
</evidence>
<dbReference type="Gene3D" id="3.40.50.80">
    <property type="entry name" value="Nucleotide-binding domain of ferredoxin-NADP reductase (FNR) module"/>
    <property type="match status" value="1"/>
</dbReference>
<evidence type="ECO:0000256" key="15">
    <source>
        <dbReference type="ARBA" id="ARBA00023004"/>
    </source>
</evidence>
<keyword evidence="13" id="KW-0521">NADP</keyword>
<dbReference type="EMBL" id="SSFD01000059">
    <property type="protein sequence ID" value="TXH89386.1"/>
    <property type="molecule type" value="Genomic_DNA"/>
</dbReference>
<evidence type="ECO:0000256" key="17">
    <source>
        <dbReference type="ARBA" id="ARBA00025094"/>
    </source>
</evidence>
<dbReference type="GO" id="GO:0020037">
    <property type="term" value="F:heme binding"/>
    <property type="evidence" value="ECO:0007669"/>
    <property type="project" value="InterPro"/>
</dbReference>
<evidence type="ECO:0000256" key="18">
    <source>
        <dbReference type="ARBA" id="ARBA00030024"/>
    </source>
</evidence>
<evidence type="ECO:0000256" key="6">
    <source>
        <dbReference type="ARBA" id="ARBA00014637"/>
    </source>
</evidence>
<dbReference type="FunFam" id="3.40.50.80:FF:000010">
    <property type="entry name" value="Flavohemoprotein"/>
    <property type="match status" value="1"/>
</dbReference>
<evidence type="ECO:0000256" key="22">
    <source>
        <dbReference type="ARBA" id="ARBA00049433"/>
    </source>
</evidence>
<evidence type="ECO:0000259" key="25">
    <source>
        <dbReference type="PROSITE" id="PS51384"/>
    </source>
</evidence>
<dbReference type="RefSeq" id="WP_276657185.1">
    <property type="nucleotide sequence ID" value="NZ_SSFD01000059.1"/>
</dbReference>
<dbReference type="InterPro" id="IPR012292">
    <property type="entry name" value="Globin/Proto"/>
</dbReference>
<dbReference type="FunFam" id="2.40.30.10:FF:000034">
    <property type="entry name" value="Flavohemoprotein"/>
    <property type="match status" value="1"/>
</dbReference>
<gene>
    <name evidence="26" type="primary">hmpA</name>
    <name evidence="26" type="ORF">E6Q80_04420</name>
</gene>
<dbReference type="InterPro" id="IPR009050">
    <property type="entry name" value="Globin-like_sf"/>
</dbReference>
<evidence type="ECO:0000256" key="21">
    <source>
        <dbReference type="ARBA" id="ARBA00048649"/>
    </source>
</evidence>
<evidence type="ECO:0000256" key="8">
    <source>
        <dbReference type="ARBA" id="ARBA00022617"/>
    </source>
</evidence>
<dbReference type="GO" id="GO:0071500">
    <property type="term" value="P:cellular response to nitrosative stress"/>
    <property type="evidence" value="ECO:0007669"/>
    <property type="project" value="TreeGrafter"/>
</dbReference>
<comment type="function">
    <text evidence="17">Is involved in NO detoxification in an aerobic process, termed nitric oxide dioxygenase (NOD) reaction that utilizes O(2) and NAD(P)H to convert NO to nitrate, which protects the bacterium from various noxious nitrogen compounds. Therefore, plays a central role in the inducible response to nitrosative stress.</text>
</comment>
<keyword evidence="11" id="KW-0479">Metal-binding</keyword>
<evidence type="ECO:0000256" key="10">
    <source>
        <dbReference type="ARBA" id="ARBA00022630"/>
    </source>
</evidence>
<dbReference type="InterPro" id="IPR039261">
    <property type="entry name" value="FNR_nucleotide-bd"/>
</dbReference>
<evidence type="ECO:0000256" key="5">
    <source>
        <dbReference type="ARBA" id="ARBA00012229"/>
    </source>
</evidence>
<evidence type="ECO:0000313" key="27">
    <source>
        <dbReference type="Proteomes" id="UP000321192"/>
    </source>
</evidence>
<keyword evidence="8 23" id="KW-0349">Heme</keyword>
<evidence type="ECO:0000256" key="20">
    <source>
        <dbReference type="ARBA" id="ARBA00033187"/>
    </source>
</evidence>
<organism evidence="26 27">
    <name type="scientific">Thauera aminoaromatica</name>
    <dbReference type="NCBI Taxonomy" id="164330"/>
    <lineage>
        <taxon>Bacteria</taxon>
        <taxon>Pseudomonadati</taxon>
        <taxon>Pseudomonadota</taxon>
        <taxon>Betaproteobacteria</taxon>
        <taxon>Rhodocyclales</taxon>
        <taxon>Zoogloeaceae</taxon>
        <taxon>Thauera</taxon>
    </lineage>
</organism>
<keyword evidence="14 26" id="KW-0560">Oxidoreductase</keyword>
<evidence type="ECO:0000256" key="13">
    <source>
        <dbReference type="ARBA" id="ARBA00022857"/>
    </source>
</evidence>
<comment type="cofactor">
    <cofactor evidence="1">
        <name>heme b</name>
        <dbReference type="ChEBI" id="CHEBI:60344"/>
    </cofactor>
</comment>
<comment type="catalytic activity">
    <reaction evidence="21">
        <text>2 nitric oxide + NADH + 2 O2 = 2 nitrate + NAD(+) + H(+)</text>
        <dbReference type="Rhea" id="RHEA:19469"/>
        <dbReference type="ChEBI" id="CHEBI:15378"/>
        <dbReference type="ChEBI" id="CHEBI:15379"/>
        <dbReference type="ChEBI" id="CHEBI:16480"/>
        <dbReference type="ChEBI" id="CHEBI:17632"/>
        <dbReference type="ChEBI" id="CHEBI:57540"/>
        <dbReference type="ChEBI" id="CHEBI:57945"/>
        <dbReference type="EC" id="1.14.12.17"/>
    </reaction>
</comment>
<dbReference type="InterPro" id="IPR000971">
    <property type="entry name" value="Globin"/>
</dbReference>
<comment type="similarity">
    <text evidence="4">Belongs to the globin family. Two-domain flavohemoproteins subfamily.</text>
</comment>
<evidence type="ECO:0000256" key="4">
    <source>
        <dbReference type="ARBA" id="ARBA00008414"/>
    </source>
</evidence>
<keyword evidence="9 23" id="KW-0561">Oxygen transport</keyword>
<evidence type="ECO:0000256" key="7">
    <source>
        <dbReference type="ARBA" id="ARBA00022575"/>
    </source>
</evidence>
<evidence type="ECO:0000256" key="16">
    <source>
        <dbReference type="ARBA" id="ARBA00023027"/>
    </source>
</evidence>
<dbReference type="GO" id="GO:0046210">
    <property type="term" value="P:nitric oxide catabolic process"/>
    <property type="evidence" value="ECO:0007669"/>
    <property type="project" value="TreeGrafter"/>
</dbReference>
<feature type="domain" description="FAD-binding FR-type" evidence="25">
    <location>
        <begin position="151"/>
        <end position="262"/>
    </location>
</feature>
<comment type="similarity">
    <text evidence="3">In the C-terminal section; belongs to the flavoprotein pyridine nucleotide cytochrome reductase family.</text>
</comment>
<comment type="catalytic activity">
    <reaction evidence="22">
        <text>2 nitric oxide + NADPH + 2 O2 = 2 nitrate + NADP(+) + H(+)</text>
        <dbReference type="Rhea" id="RHEA:19465"/>
        <dbReference type="ChEBI" id="CHEBI:15378"/>
        <dbReference type="ChEBI" id="CHEBI:15379"/>
        <dbReference type="ChEBI" id="CHEBI:16480"/>
        <dbReference type="ChEBI" id="CHEBI:17632"/>
        <dbReference type="ChEBI" id="CHEBI:57783"/>
        <dbReference type="ChEBI" id="CHEBI:58349"/>
        <dbReference type="EC" id="1.14.12.17"/>
    </reaction>
</comment>
<keyword evidence="10" id="KW-0285">Flavoprotein</keyword>
<dbReference type="NCBIfam" id="NF009805">
    <property type="entry name" value="PRK13289.1"/>
    <property type="match status" value="1"/>
</dbReference>
<keyword evidence="12" id="KW-0274">FAD</keyword>
<comment type="cofactor">
    <cofactor evidence="2">
        <name>FAD</name>
        <dbReference type="ChEBI" id="CHEBI:57692"/>
    </cofactor>
</comment>
<keyword evidence="23" id="KW-0813">Transport</keyword>
<evidence type="ECO:0000256" key="1">
    <source>
        <dbReference type="ARBA" id="ARBA00001970"/>
    </source>
</evidence>
<dbReference type="Pfam" id="PF00042">
    <property type="entry name" value="Globin"/>
    <property type="match status" value="1"/>
</dbReference>
<evidence type="ECO:0000256" key="3">
    <source>
        <dbReference type="ARBA" id="ARBA00006401"/>
    </source>
</evidence>
<dbReference type="InterPro" id="IPR017938">
    <property type="entry name" value="Riboflavin_synthase-like_b-brl"/>
</dbReference>
<dbReference type="FunFam" id="1.10.490.10:FF:000003">
    <property type="entry name" value="Flavohemoprotein"/>
    <property type="match status" value="1"/>
</dbReference>
<dbReference type="SUPFAM" id="SSF52343">
    <property type="entry name" value="Ferredoxin reductase-like, C-terminal NADP-linked domain"/>
    <property type="match status" value="1"/>
</dbReference>
<dbReference type="AlphaFoldDB" id="A0A5C7T280"/>
<dbReference type="Proteomes" id="UP000321192">
    <property type="component" value="Unassembled WGS sequence"/>
</dbReference>
<dbReference type="SUPFAM" id="SSF63380">
    <property type="entry name" value="Riboflavin synthase domain-like"/>
    <property type="match status" value="1"/>
</dbReference>
<name>A0A5C7T280_THASP</name>
<comment type="caution">
    <text evidence="26">The sequence shown here is derived from an EMBL/GenBank/DDBJ whole genome shotgun (WGS) entry which is preliminary data.</text>
</comment>
<dbReference type="Gene3D" id="1.10.490.10">
    <property type="entry name" value="Globins"/>
    <property type="match status" value="1"/>
</dbReference>
<dbReference type="GO" id="GO:0019825">
    <property type="term" value="F:oxygen binding"/>
    <property type="evidence" value="ECO:0007669"/>
    <property type="project" value="InterPro"/>
</dbReference>
<keyword evidence="7" id="KW-0216">Detoxification</keyword>
<dbReference type="PANTHER" id="PTHR43396">
    <property type="entry name" value="FLAVOHEMOPROTEIN"/>
    <property type="match status" value="1"/>
</dbReference>
<dbReference type="Gene3D" id="2.40.30.10">
    <property type="entry name" value="Translation factors"/>
    <property type="match status" value="1"/>
</dbReference>
<evidence type="ECO:0000256" key="14">
    <source>
        <dbReference type="ARBA" id="ARBA00023002"/>
    </source>
</evidence>
<keyword evidence="16" id="KW-0520">NAD</keyword>
<evidence type="ECO:0000256" key="12">
    <source>
        <dbReference type="ARBA" id="ARBA00022827"/>
    </source>
</evidence>
<evidence type="ECO:0000256" key="19">
    <source>
        <dbReference type="ARBA" id="ARBA00030929"/>
    </source>
</evidence>
<dbReference type="PROSITE" id="PS01033">
    <property type="entry name" value="GLOBIN"/>
    <property type="match status" value="1"/>
</dbReference>
<feature type="domain" description="Globin" evidence="24">
    <location>
        <begin position="1"/>
        <end position="137"/>
    </location>
</feature>